<protein>
    <submittedName>
        <fullName evidence="2">Uncharacterized protein</fullName>
    </submittedName>
</protein>
<dbReference type="Proteomes" id="UP000004171">
    <property type="component" value="Unassembled WGS sequence"/>
</dbReference>
<evidence type="ECO:0000256" key="1">
    <source>
        <dbReference type="SAM" id="Phobius"/>
    </source>
</evidence>
<feature type="transmembrane region" description="Helical" evidence="1">
    <location>
        <begin position="325"/>
        <end position="345"/>
    </location>
</feature>
<dbReference type="AlphaFoldDB" id="F3UFC5"/>
<feature type="transmembrane region" description="Helical" evidence="1">
    <location>
        <begin position="352"/>
        <end position="370"/>
    </location>
</feature>
<name>F3UFC5_STRSA</name>
<dbReference type="PATRIC" id="fig|888820.3.peg.2276"/>
<dbReference type="EMBL" id="AFFL01000010">
    <property type="protein sequence ID" value="EGJ35855.1"/>
    <property type="molecule type" value="Genomic_DNA"/>
</dbReference>
<keyword evidence="1" id="KW-0812">Transmembrane</keyword>
<reference evidence="2 3" key="1">
    <citation type="submission" date="2011-03" db="EMBL/GenBank/DDBJ databases">
        <authorList>
            <person name="Muzny D."/>
            <person name="Qin X."/>
            <person name="Deng J."/>
            <person name="Jiang H."/>
            <person name="Liu Y."/>
            <person name="Qu J."/>
            <person name="Song X.-Z."/>
            <person name="Zhang L."/>
            <person name="Thornton R."/>
            <person name="Coyle M."/>
            <person name="Francisco L."/>
            <person name="Jackson L."/>
            <person name="Javaid M."/>
            <person name="Korchina V."/>
            <person name="Kovar C."/>
            <person name="Mata R."/>
            <person name="Mathew T."/>
            <person name="Ngo R."/>
            <person name="Nguyen L."/>
            <person name="Nguyen N."/>
            <person name="Okwuonu G."/>
            <person name="Ongeri F."/>
            <person name="Pham C."/>
            <person name="Simmons D."/>
            <person name="Wilczek-Boney K."/>
            <person name="Hale W."/>
            <person name="Jakkamsetti A."/>
            <person name="Pham P."/>
            <person name="Ruth R."/>
            <person name="San Lucas F."/>
            <person name="Warren J."/>
            <person name="Zhang J."/>
            <person name="Zhao Z."/>
            <person name="Zhou C."/>
            <person name="Zhu D."/>
            <person name="Lee S."/>
            <person name="Bess C."/>
            <person name="Blankenburg K."/>
            <person name="Forbes L."/>
            <person name="Fu Q."/>
            <person name="Gubbala S."/>
            <person name="Hirani K."/>
            <person name="Jayaseelan J.C."/>
            <person name="Lara F."/>
            <person name="Munidasa M."/>
            <person name="Palculict T."/>
            <person name="Patil S."/>
            <person name="Pu L.-L."/>
            <person name="Saada N."/>
            <person name="Tang L."/>
            <person name="Weissenberger G."/>
            <person name="Zhu Y."/>
            <person name="Hemphill L."/>
            <person name="Shang Y."/>
            <person name="Youmans B."/>
            <person name="Ayvaz T."/>
            <person name="Ross M."/>
            <person name="Santibanez J."/>
            <person name="Aqrawi P."/>
            <person name="Gross S."/>
            <person name="Joshi V."/>
            <person name="Fowler G."/>
            <person name="Nazareth L."/>
            <person name="Reid J."/>
            <person name="Worley K."/>
            <person name="Petrosino J."/>
            <person name="Highlander S."/>
            <person name="Gibbs R."/>
        </authorList>
    </citation>
    <scope>NUCLEOTIDE SEQUENCE [LARGE SCALE GENOMIC DNA]</scope>
    <source>
        <strain evidence="2 3">SK1056</strain>
    </source>
</reference>
<keyword evidence="1" id="KW-1133">Transmembrane helix</keyword>
<feature type="transmembrane region" description="Helical" evidence="1">
    <location>
        <begin position="43"/>
        <end position="65"/>
    </location>
</feature>
<feature type="transmembrane region" description="Helical" evidence="1">
    <location>
        <begin position="143"/>
        <end position="163"/>
    </location>
</feature>
<organism evidence="2 3">
    <name type="scientific">Streptococcus sanguinis SK1056</name>
    <dbReference type="NCBI Taxonomy" id="888820"/>
    <lineage>
        <taxon>Bacteria</taxon>
        <taxon>Bacillati</taxon>
        <taxon>Bacillota</taxon>
        <taxon>Bacilli</taxon>
        <taxon>Lactobacillales</taxon>
        <taxon>Streptococcaceae</taxon>
        <taxon>Streptococcus</taxon>
    </lineage>
</organism>
<accession>F3UFC5</accession>
<feature type="transmembrane region" description="Helical" evidence="1">
    <location>
        <begin position="6"/>
        <end position="22"/>
    </location>
</feature>
<evidence type="ECO:0000313" key="3">
    <source>
        <dbReference type="Proteomes" id="UP000004171"/>
    </source>
</evidence>
<dbReference type="RefSeq" id="WP_002923348.1">
    <property type="nucleotide sequence ID" value="NZ_GL890990.1"/>
</dbReference>
<evidence type="ECO:0000313" key="2">
    <source>
        <dbReference type="EMBL" id="EGJ35855.1"/>
    </source>
</evidence>
<feature type="transmembrane region" description="Helical" evidence="1">
    <location>
        <begin position="376"/>
        <end position="394"/>
    </location>
</feature>
<feature type="transmembrane region" description="Helical" evidence="1">
    <location>
        <begin position="71"/>
        <end position="91"/>
    </location>
</feature>
<dbReference type="HOGENOM" id="CLU_541752_0_0_9"/>
<comment type="caution">
    <text evidence="2">The sequence shown here is derived from an EMBL/GenBank/DDBJ whole genome shotgun (WGS) entry which is preliminary data.</text>
</comment>
<keyword evidence="1" id="KW-0472">Membrane</keyword>
<sequence length="503" mass="59207">MNWLSLPGIVVSLITLIKIVFIENRFVEGDSNKEKISKFLSSLFWSGFLFAFLSIVFVSIKIIRFSPADEFRLWIFLSVFLISSLITSFYFSKMINKMGEVTVIDGKYNIKKCERYKFCYEVTESYITDNKSENKKIRLFSSILRLFVLLSCSMVLLSIQLIYRQMTSSYDIDYPFVANEKIYLSSNKELTDQLVDESGNPVTLPAGTIFSIHKGEKFDIENKKKDKLITNEFFTSYYDSKWGIEPNQKIVLKEGSQLFFEQVYDRSLYRNDSKYHYTIKTIPSKSSLVLPSKMSFSVHHPAELSEKNYYEFVIGKNAEAQLEDVYLAFFAIVLFILWGIVWTITRIYSIRGMIYTICIDIGIIIFINLLLIFIDYYVSLMVAFILFIVSISIIQKRFGKFYDSYIFIKKDGEQKSISFTPLMDKSEFDLYFEDQTRNIDFDINKIQGDKEVLKLYNKAGEEKDFIKIFWYKNRWQIFSEFIKELKQKTVIFSEDFIAHKITR</sequence>
<proteinExistence type="predicted"/>
<gene>
    <name evidence="2" type="ORF">HMPREF9393_2329</name>
</gene>